<dbReference type="AlphaFoldDB" id="M8CWF3"/>
<organism evidence="1">
    <name type="scientific">Aegilops tauschii</name>
    <name type="common">Tausch's goatgrass</name>
    <name type="synonym">Aegilops squarrosa</name>
    <dbReference type="NCBI Taxonomy" id="37682"/>
    <lineage>
        <taxon>Eukaryota</taxon>
        <taxon>Viridiplantae</taxon>
        <taxon>Streptophyta</taxon>
        <taxon>Embryophyta</taxon>
        <taxon>Tracheophyta</taxon>
        <taxon>Spermatophyta</taxon>
        <taxon>Magnoliopsida</taxon>
        <taxon>Liliopsida</taxon>
        <taxon>Poales</taxon>
        <taxon>Poaceae</taxon>
        <taxon>BOP clade</taxon>
        <taxon>Pooideae</taxon>
        <taxon>Triticodae</taxon>
        <taxon>Triticeae</taxon>
        <taxon>Triticinae</taxon>
        <taxon>Aegilops</taxon>
    </lineage>
</organism>
<reference evidence="1" key="1">
    <citation type="submission" date="2015-06" db="UniProtKB">
        <authorList>
            <consortium name="EnsemblPlants"/>
        </authorList>
    </citation>
    <scope>IDENTIFICATION</scope>
</reference>
<protein>
    <submittedName>
        <fullName evidence="1">Uncharacterized protein</fullName>
    </submittedName>
</protein>
<name>M8CWF3_AEGTA</name>
<sequence length="104" mass="11231">MWNGLVGVGQRMGQGCSVDVGGEYLGELVRTRSQLRTGEVRRGNQAAGDKMVRSWIWISTGRNGPARHRIWPASTVGKLEKVERVGPGGGCYTMGRFGSASLHS</sequence>
<proteinExistence type="predicted"/>
<dbReference type="EnsemblPlants" id="EMT32017">
    <property type="protein sequence ID" value="EMT32017"/>
    <property type="gene ID" value="F775_05016"/>
</dbReference>
<accession>M8CWF3</accession>
<evidence type="ECO:0000313" key="1">
    <source>
        <dbReference type="EnsemblPlants" id="EMT32017"/>
    </source>
</evidence>